<keyword evidence="4" id="KW-1185">Reference proteome</keyword>
<feature type="transmembrane region" description="Helical" evidence="1">
    <location>
        <begin position="24"/>
        <end position="46"/>
    </location>
</feature>
<dbReference type="EMBL" id="JAHUZE010000001">
    <property type="protein sequence ID" value="MBV7377436.1"/>
    <property type="molecule type" value="Genomic_DNA"/>
</dbReference>
<sequence length="93" mass="10610">MGLFRHSNRQRTERSKTIYARFQLAYTAVDFAASLAFVAGSVMYMLNVSETTVIWTYLVGSVLFATKPTLRISREIKLYHMGHVDHLAQKAEP</sequence>
<keyword evidence="1" id="KW-0472">Membrane</keyword>
<keyword evidence="1" id="KW-1133">Transmembrane helix</keyword>
<evidence type="ECO:0000256" key="1">
    <source>
        <dbReference type="SAM" id="Phobius"/>
    </source>
</evidence>
<feature type="domain" description="YrhK" evidence="2">
    <location>
        <begin position="21"/>
        <end position="76"/>
    </location>
</feature>
<name>A0ABS6SWV3_9RHOB</name>
<reference evidence="3 4" key="1">
    <citation type="submission" date="2021-05" db="EMBL/GenBank/DDBJ databases">
        <title>Culturable bacteria isolated from Daya Bay.</title>
        <authorList>
            <person name="Zheng W."/>
            <person name="Yu S."/>
            <person name="Huang Y."/>
        </authorList>
    </citation>
    <scope>NUCLEOTIDE SEQUENCE [LARGE SCALE GENOMIC DNA]</scope>
    <source>
        <strain evidence="3 4">DP4N28-5</strain>
    </source>
</reference>
<evidence type="ECO:0000313" key="4">
    <source>
        <dbReference type="Proteomes" id="UP000756530"/>
    </source>
</evidence>
<dbReference type="InterPro" id="IPR025424">
    <property type="entry name" value="YrhK_domain"/>
</dbReference>
<keyword evidence="1" id="KW-0812">Transmembrane</keyword>
<dbReference type="RefSeq" id="WP_218390323.1">
    <property type="nucleotide sequence ID" value="NZ_JAHUZE010000001.1"/>
</dbReference>
<evidence type="ECO:0000259" key="2">
    <source>
        <dbReference type="Pfam" id="PF14145"/>
    </source>
</evidence>
<proteinExistence type="predicted"/>
<feature type="transmembrane region" description="Helical" evidence="1">
    <location>
        <begin position="52"/>
        <end position="70"/>
    </location>
</feature>
<dbReference type="Proteomes" id="UP000756530">
    <property type="component" value="Unassembled WGS sequence"/>
</dbReference>
<organism evidence="3 4">
    <name type="scientific">Maritimibacter dapengensis</name>
    <dbReference type="NCBI Taxonomy" id="2836868"/>
    <lineage>
        <taxon>Bacteria</taxon>
        <taxon>Pseudomonadati</taxon>
        <taxon>Pseudomonadota</taxon>
        <taxon>Alphaproteobacteria</taxon>
        <taxon>Rhodobacterales</taxon>
        <taxon>Roseobacteraceae</taxon>
        <taxon>Maritimibacter</taxon>
    </lineage>
</organism>
<accession>A0ABS6SWV3</accession>
<dbReference type="Pfam" id="PF14145">
    <property type="entry name" value="YrhK"/>
    <property type="match status" value="1"/>
</dbReference>
<comment type="caution">
    <text evidence="3">The sequence shown here is derived from an EMBL/GenBank/DDBJ whole genome shotgun (WGS) entry which is preliminary data.</text>
</comment>
<protein>
    <submittedName>
        <fullName evidence="3">YrhK family protein</fullName>
    </submittedName>
</protein>
<gene>
    <name evidence="3" type="ORF">KJP28_00755</name>
</gene>
<evidence type="ECO:0000313" key="3">
    <source>
        <dbReference type="EMBL" id="MBV7377436.1"/>
    </source>
</evidence>